<comment type="caution">
    <text evidence="2">The sequence shown here is derived from an EMBL/GenBank/DDBJ whole genome shotgun (WGS) entry which is preliminary data.</text>
</comment>
<dbReference type="RefSeq" id="WP_255970541.1">
    <property type="nucleotide sequence ID" value="NZ_JANFQF010000012.1"/>
</dbReference>
<keyword evidence="1" id="KW-0812">Transmembrane</keyword>
<organism evidence="2 3">
    <name type="scientific">Rhodococcus tibetensis</name>
    <dbReference type="NCBI Taxonomy" id="2965064"/>
    <lineage>
        <taxon>Bacteria</taxon>
        <taxon>Bacillati</taxon>
        <taxon>Actinomycetota</taxon>
        <taxon>Actinomycetes</taxon>
        <taxon>Mycobacteriales</taxon>
        <taxon>Nocardiaceae</taxon>
        <taxon>Rhodococcus</taxon>
    </lineage>
</organism>
<accession>A0ABT1QEJ6</accession>
<name>A0ABT1QEJ6_9NOCA</name>
<keyword evidence="1" id="KW-0472">Membrane</keyword>
<gene>
    <name evidence="2" type="ORF">NOF53_16300</name>
</gene>
<evidence type="ECO:0000313" key="3">
    <source>
        <dbReference type="Proteomes" id="UP001524501"/>
    </source>
</evidence>
<protein>
    <submittedName>
        <fullName evidence="2">Uncharacterized protein</fullName>
    </submittedName>
</protein>
<sequence>MGARAAASGTLSPGLRRPRFSATFAYVPRSVLIQLGSVVALMAVGTMLVLVGAFGGGFACLLGGGIWFWRLYRDSEP</sequence>
<reference evidence="2 3" key="1">
    <citation type="submission" date="2022-07" db="EMBL/GenBank/DDBJ databases">
        <title>Degradation activity of malathion, p-nitrophenol and potential low-temperature adaptation strategy of Rhodococcus sp. FXJ9.536.</title>
        <authorList>
            <person name="Huang J."/>
            <person name="Huang Y."/>
        </authorList>
    </citation>
    <scope>NUCLEOTIDE SEQUENCE [LARGE SCALE GENOMIC DNA]</scope>
    <source>
        <strain evidence="2 3">FXJ9.536</strain>
    </source>
</reference>
<keyword evidence="3" id="KW-1185">Reference proteome</keyword>
<keyword evidence="1" id="KW-1133">Transmembrane helix</keyword>
<dbReference type="Proteomes" id="UP001524501">
    <property type="component" value="Unassembled WGS sequence"/>
</dbReference>
<evidence type="ECO:0000256" key="1">
    <source>
        <dbReference type="SAM" id="Phobius"/>
    </source>
</evidence>
<proteinExistence type="predicted"/>
<feature type="transmembrane region" description="Helical" evidence="1">
    <location>
        <begin position="38"/>
        <end position="69"/>
    </location>
</feature>
<evidence type="ECO:0000313" key="2">
    <source>
        <dbReference type="EMBL" id="MCQ4120713.1"/>
    </source>
</evidence>
<dbReference type="EMBL" id="JANFQF010000012">
    <property type="protein sequence ID" value="MCQ4120713.1"/>
    <property type="molecule type" value="Genomic_DNA"/>
</dbReference>